<proteinExistence type="predicted"/>
<evidence type="ECO:0000256" key="5">
    <source>
        <dbReference type="ARBA" id="ARBA00023136"/>
    </source>
</evidence>
<dbReference type="PANTHER" id="PTHR45631:SF186">
    <property type="entry name" value="MALECTIN-LIKE DOMAIN-CONTAINING PROTEIN"/>
    <property type="match status" value="1"/>
</dbReference>
<dbReference type="Gramene" id="EOY34179">
    <property type="protein sequence ID" value="EOY34179"/>
    <property type="gene ID" value="TCM_041931"/>
</dbReference>
<dbReference type="GO" id="GO:0016020">
    <property type="term" value="C:membrane"/>
    <property type="evidence" value="ECO:0007669"/>
    <property type="project" value="UniProtKB-SubCell"/>
</dbReference>
<gene>
    <name evidence="7" type="ORF">TCM_041931</name>
</gene>
<evidence type="ECO:0000313" key="8">
    <source>
        <dbReference type="Proteomes" id="UP000026915"/>
    </source>
</evidence>
<keyword evidence="4" id="KW-1133">Transmembrane helix</keyword>
<evidence type="ECO:0000259" key="6">
    <source>
        <dbReference type="Pfam" id="PF12819"/>
    </source>
</evidence>
<evidence type="ECO:0000256" key="2">
    <source>
        <dbReference type="ARBA" id="ARBA00022692"/>
    </source>
</evidence>
<evidence type="ECO:0000256" key="3">
    <source>
        <dbReference type="ARBA" id="ARBA00022729"/>
    </source>
</evidence>
<keyword evidence="5" id="KW-0472">Membrane</keyword>
<dbReference type="PANTHER" id="PTHR45631">
    <property type="entry name" value="OS07G0107800 PROTEIN-RELATED"/>
    <property type="match status" value="1"/>
</dbReference>
<evidence type="ECO:0000256" key="4">
    <source>
        <dbReference type="ARBA" id="ARBA00022989"/>
    </source>
</evidence>
<dbReference type="AlphaFoldDB" id="A0A061H052"/>
<dbReference type="InParanoid" id="A0A061H052"/>
<comment type="subcellular location">
    <subcellularLocation>
        <location evidence="1">Membrane</location>
        <topology evidence="1">Single-pass membrane protein</topology>
    </subcellularLocation>
</comment>
<sequence length="154" mass="17536">MIYVAKGDTTSICLARTHDKQFPFITLLKSWPVPDKIYAQMTTDRAWFNGYRYNYGAAPEEWILEYPVDTHNREWKPMTPPGSVAITATFASLTATTANDSPVLAIIQAVQALSPSDRIELPFTFSKTNHLNHVELYFTESLDTTVNRSFNKRE</sequence>
<protein>
    <recommendedName>
        <fullName evidence="6">Malectin-like domain-containing protein</fullName>
    </recommendedName>
</protein>
<keyword evidence="3" id="KW-0732">Signal</keyword>
<dbReference type="EMBL" id="CM001887">
    <property type="protein sequence ID" value="EOY34179.1"/>
    <property type="molecule type" value="Genomic_DNA"/>
</dbReference>
<accession>A0A061H052</accession>
<evidence type="ECO:0000256" key="1">
    <source>
        <dbReference type="ARBA" id="ARBA00004167"/>
    </source>
</evidence>
<dbReference type="InterPro" id="IPR024788">
    <property type="entry name" value="Malectin-like_Carb-bd_dom"/>
</dbReference>
<keyword evidence="2" id="KW-0812">Transmembrane</keyword>
<dbReference type="Proteomes" id="UP000026915">
    <property type="component" value="Chromosome 9"/>
</dbReference>
<keyword evidence="8" id="KW-1185">Reference proteome</keyword>
<feature type="domain" description="Malectin-like" evidence="6">
    <location>
        <begin position="1"/>
        <end position="151"/>
    </location>
</feature>
<name>A0A061H052_THECC</name>
<dbReference type="eggNOG" id="ENOG502QRRJ">
    <property type="taxonomic scope" value="Eukaryota"/>
</dbReference>
<evidence type="ECO:0000313" key="7">
    <source>
        <dbReference type="EMBL" id="EOY34179.1"/>
    </source>
</evidence>
<organism evidence="7 8">
    <name type="scientific">Theobroma cacao</name>
    <name type="common">Cacao</name>
    <name type="synonym">Cocoa</name>
    <dbReference type="NCBI Taxonomy" id="3641"/>
    <lineage>
        <taxon>Eukaryota</taxon>
        <taxon>Viridiplantae</taxon>
        <taxon>Streptophyta</taxon>
        <taxon>Embryophyta</taxon>
        <taxon>Tracheophyta</taxon>
        <taxon>Spermatophyta</taxon>
        <taxon>Magnoliopsida</taxon>
        <taxon>eudicotyledons</taxon>
        <taxon>Gunneridae</taxon>
        <taxon>Pentapetalae</taxon>
        <taxon>rosids</taxon>
        <taxon>malvids</taxon>
        <taxon>Malvales</taxon>
        <taxon>Malvaceae</taxon>
        <taxon>Byttnerioideae</taxon>
        <taxon>Theobroma</taxon>
    </lineage>
</organism>
<dbReference type="Pfam" id="PF12819">
    <property type="entry name" value="Malectin_like"/>
    <property type="match status" value="1"/>
</dbReference>
<dbReference type="HOGENOM" id="CLU_1707460_0_0_1"/>
<reference evidence="7 8" key="1">
    <citation type="journal article" date="2013" name="Genome Biol.">
        <title>The genome sequence of the most widely cultivated cacao type and its use to identify candidate genes regulating pod color.</title>
        <authorList>
            <person name="Motamayor J.C."/>
            <person name="Mockaitis K."/>
            <person name="Schmutz J."/>
            <person name="Haiminen N."/>
            <person name="Iii D.L."/>
            <person name="Cornejo O."/>
            <person name="Findley S.D."/>
            <person name="Zheng P."/>
            <person name="Utro F."/>
            <person name="Royaert S."/>
            <person name="Saski C."/>
            <person name="Jenkins J."/>
            <person name="Podicheti R."/>
            <person name="Zhao M."/>
            <person name="Scheffler B.E."/>
            <person name="Stack J.C."/>
            <person name="Feltus F.A."/>
            <person name="Mustiga G.M."/>
            <person name="Amores F."/>
            <person name="Phillips W."/>
            <person name="Marelli J.P."/>
            <person name="May G.D."/>
            <person name="Shapiro H."/>
            <person name="Ma J."/>
            <person name="Bustamante C.D."/>
            <person name="Schnell R.J."/>
            <person name="Main D."/>
            <person name="Gilbert D."/>
            <person name="Parida L."/>
            <person name="Kuhn D.N."/>
        </authorList>
    </citation>
    <scope>NUCLEOTIDE SEQUENCE [LARGE SCALE GENOMIC DNA]</scope>
    <source>
        <strain evidence="8">cv. Matina 1-6</strain>
    </source>
</reference>
<dbReference type="OMA" id="DTHNREW"/>